<comment type="caution">
    <text evidence="4">The sequence shown here is derived from an EMBL/GenBank/DDBJ whole genome shotgun (WGS) entry which is preliminary data.</text>
</comment>
<sequence>MLHYILQTIAFQVFFLIIYDVFLKNETFFNWNRAYLIGTAFLSFTLPFLKFESIKAIVPEPMVVRLPEVIIGDVSPTFDNTVLVMGSEQITEQAAGFSWTYVWIVGMVLAALILAYKIIKIGRMLYKNPQRWQGDALIVFLLNSSAAFSFFHYIFLGTDISAEKKEHILQHEMVHVKEKHSWDLLVFEILRIVFWFNPLIYIYQNKLSNLHEFIADAKAVKYKGKSAYYQNLLSQVFETQQISFINPFFKKSLTRLNVFGKQFTFNNGQVKKRIVMLSKSKSKQIRLIKYVLLVPIVMGMLMYTSSYASEIKDPFPVFQNEALDQELNFKELVDKYYNEIVEMAATQNTGIGNIFWEYRKNAGFFILNENELAKNQAFMKYIRLKLPVKKITDGESKEANEGVYGQITKEYTTYEEYLAYKKTDQAKRDWESKARGGELRLVVEDMKNLTASENKLRAEKLELINKDDFYHTLIMTDGKASTSLNFGKKDKEGENEDFESYDIEVPFAVIEEVPLFDGCVASGSNENDKRCTSDKVAQFVNKNFNVDIATEQNLEGRQRINVIFKIDEKGKIRDVMARAPHPALEAEAVRVIQSMPDFTPGKQKGKTVTVPYSLPILFQVQNDNVSAEKAEKKVVRDSNEIIEIVETRDQNIDDRIEVPYAVIDQPPLFDGCEASGSKDHDRRCTSDNIAQFVNKNFNIDIATELNLKGRQRINVIFKIGEDGKVRDVMARAPHPALEVEAVRVIQSMPDFIPGKQKGKTVTVPYSLPILFQVQADAPGTNNGNKDQSEQDYLKALQSKEQKKIVDETEIPYAVVDEVPVFPSCETLDLNEDRKKCTSDKIASFVNKNFNPKLAKEIGLTGRQRMNAIFKIGTDGTILNIRARAKHPELEKELIRVIKALPKLKPGKQNGKAVIVSYSLPVIFQVP</sequence>
<dbReference type="SUPFAM" id="SSF74653">
    <property type="entry name" value="TolA/TonB C-terminal domain"/>
    <property type="match status" value="3"/>
</dbReference>
<dbReference type="PANTHER" id="PTHR33446">
    <property type="entry name" value="PROTEIN TONB-RELATED"/>
    <property type="match status" value="1"/>
</dbReference>
<evidence type="ECO:0000313" key="5">
    <source>
        <dbReference type="Proteomes" id="UP000681315"/>
    </source>
</evidence>
<dbReference type="InterPro" id="IPR037682">
    <property type="entry name" value="TonB_C"/>
</dbReference>
<keyword evidence="1" id="KW-1133">Transmembrane helix</keyword>
<protein>
    <submittedName>
        <fullName evidence="4">Energy transducer TonB</fullName>
    </submittedName>
</protein>
<feature type="domain" description="Peptidase M56" evidence="3">
    <location>
        <begin position="159"/>
        <end position="241"/>
    </location>
</feature>
<proteinExistence type="predicted"/>
<dbReference type="Pfam" id="PF05569">
    <property type="entry name" value="Peptidase_M56"/>
    <property type="match status" value="1"/>
</dbReference>
<keyword evidence="1" id="KW-0812">Transmembrane</keyword>
<dbReference type="InterPro" id="IPR051045">
    <property type="entry name" value="TonB-dependent_transducer"/>
</dbReference>
<dbReference type="RefSeq" id="WP_208234263.1">
    <property type="nucleotide sequence ID" value="NZ_JAGEVG010000014.1"/>
</dbReference>
<evidence type="ECO:0000259" key="3">
    <source>
        <dbReference type="Pfam" id="PF05569"/>
    </source>
</evidence>
<gene>
    <name evidence="4" type="ORF">J4051_12760</name>
</gene>
<feature type="transmembrane region" description="Helical" evidence="1">
    <location>
        <begin position="184"/>
        <end position="203"/>
    </location>
</feature>
<feature type="transmembrane region" description="Helical" evidence="1">
    <location>
        <begin position="97"/>
        <end position="116"/>
    </location>
</feature>
<feature type="transmembrane region" description="Helical" evidence="1">
    <location>
        <begin position="6"/>
        <end position="22"/>
    </location>
</feature>
<dbReference type="CDD" id="cd07341">
    <property type="entry name" value="M56_BlaR1_MecR1_like"/>
    <property type="match status" value="1"/>
</dbReference>
<reference evidence="4 5" key="1">
    <citation type="submission" date="2021-03" db="EMBL/GenBank/DDBJ databases">
        <title>Gelidibacter sp. nov., isolated from costal sediment.</title>
        <authorList>
            <person name="Lun K.-Y."/>
        </authorList>
    </citation>
    <scope>NUCLEOTIDE SEQUENCE [LARGE SCALE GENOMIC DNA]</scope>
    <source>
        <strain evidence="4 5">DF109</strain>
    </source>
</reference>
<feature type="domain" description="TonB C-terminal" evidence="2">
    <location>
        <begin position="549"/>
        <end position="619"/>
    </location>
</feature>
<dbReference type="Proteomes" id="UP000681315">
    <property type="component" value="Unassembled WGS sequence"/>
</dbReference>
<feature type="domain" description="TonB C-terminal" evidence="2">
    <location>
        <begin position="851"/>
        <end position="924"/>
    </location>
</feature>
<dbReference type="InterPro" id="IPR008756">
    <property type="entry name" value="Peptidase_M56"/>
</dbReference>
<name>A0ABS3STY0_9FLAO</name>
<dbReference type="Gene3D" id="3.30.1150.10">
    <property type="match status" value="3"/>
</dbReference>
<feature type="transmembrane region" description="Helical" evidence="1">
    <location>
        <begin position="136"/>
        <end position="155"/>
    </location>
</feature>
<feature type="transmembrane region" description="Helical" evidence="1">
    <location>
        <begin position="287"/>
        <end position="308"/>
    </location>
</feature>
<feature type="domain" description="TonB C-terminal" evidence="2">
    <location>
        <begin position="712"/>
        <end position="772"/>
    </location>
</feature>
<evidence type="ECO:0000313" key="4">
    <source>
        <dbReference type="EMBL" id="MBO3099146.1"/>
    </source>
</evidence>
<feature type="transmembrane region" description="Helical" evidence="1">
    <location>
        <begin position="34"/>
        <end position="51"/>
    </location>
</feature>
<keyword evidence="5" id="KW-1185">Reference proteome</keyword>
<dbReference type="Pfam" id="PF03544">
    <property type="entry name" value="TonB_C"/>
    <property type="match status" value="3"/>
</dbReference>
<keyword evidence="1" id="KW-0472">Membrane</keyword>
<evidence type="ECO:0000259" key="2">
    <source>
        <dbReference type="Pfam" id="PF03544"/>
    </source>
</evidence>
<dbReference type="EMBL" id="JAGEVG010000014">
    <property type="protein sequence ID" value="MBO3099146.1"/>
    <property type="molecule type" value="Genomic_DNA"/>
</dbReference>
<evidence type="ECO:0000256" key="1">
    <source>
        <dbReference type="SAM" id="Phobius"/>
    </source>
</evidence>
<dbReference type="PANTHER" id="PTHR33446:SF2">
    <property type="entry name" value="PROTEIN TONB"/>
    <property type="match status" value="1"/>
</dbReference>
<organism evidence="4 5">
    <name type="scientific">Gelidibacter pelagius</name>
    <dbReference type="NCBI Taxonomy" id="2819985"/>
    <lineage>
        <taxon>Bacteria</taxon>
        <taxon>Pseudomonadati</taxon>
        <taxon>Bacteroidota</taxon>
        <taxon>Flavobacteriia</taxon>
        <taxon>Flavobacteriales</taxon>
        <taxon>Flavobacteriaceae</taxon>
        <taxon>Gelidibacter</taxon>
    </lineage>
</organism>
<accession>A0ABS3STY0</accession>